<dbReference type="RefSeq" id="WP_099306380.1">
    <property type="nucleotide sequence ID" value="NZ_PDVP01000005.1"/>
</dbReference>
<sequence length="389" mass="38583">MTATTIPGRRPILAYGFGGLAGMAAAMGIGRFVYTPILPSMMDSLGLSASDAGLIASANYLGYLAGALMAAGGGSQGRERTIALSALAASAVLCGAMAVSDSLVAFLIVRFLAGVASAYLMVFLSAIVLGKAASAGRPGVQALHFGGVGTGISLSALITGAVFLAGHGWRESWLAAAAVSVVALAAVAMLIEGVPKSAARPAPEPRLVWTAPLVRIALAYGLFGAGYIVTATFLVAIVRQGEGGPLFESAVWLATGLAAAPSVWAWGFVQRRIGLTTTYAVGCLVEAVGVGASVSMGGYAGPLLGGVLLGGTFVAITAFGLQAGRAMAGAAPRRALALLTAVFGTGQIIGPLLAGYLADWTGSFTAPSLGASAVLLLAAVAALSAGKVR</sequence>
<feature type="transmembrane region" description="Helical" evidence="4">
    <location>
        <begin position="364"/>
        <end position="385"/>
    </location>
</feature>
<dbReference type="InterPro" id="IPR036259">
    <property type="entry name" value="MFS_trans_sf"/>
</dbReference>
<protein>
    <submittedName>
        <fullName evidence="6">MFS transporter</fullName>
    </submittedName>
</protein>
<evidence type="ECO:0000313" key="7">
    <source>
        <dbReference type="Proteomes" id="UP000221168"/>
    </source>
</evidence>
<dbReference type="InterPro" id="IPR010645">
    <property type="entry name" value="MFS_4"/>
</dbReference>
<dbReference type="PROSITE" id="PS50850">
    <property type="entry name" value="MFS"/>
    <property type="match status" value="1"/>
</dbReference>
<keyword evidence="1 4" id="KW-0812">Transmembrane</keyword>
<evidence type="ECO:0000259" key="5">
    <source>
        <dbReference type="PROSITE" id="PS50850"/>
    </source>
</evidence>
<evidence type="ECO:0000256" key="3">
    <source>
        <dbReference type="ARBA" id="ARBA00023136"/>
    </source>
</evidence>
<dbReference type="Pfam" id="PF06779">
    <property type="entry name" value="MFS_4"/>
    <property type="match status" value="1"/>
</dbReference>
<dbReference type="PANTHER" id="PTHR23537:SF1">
    <property type="entry name" value="SUGAR TRANSPORTER"/>
    <property type="match status" value="1"/>
</dbReference>
<keyword evidence="2 4" id="KW-1133">Transmembrane helix</keyword>
<organism evidence="6 7">
    <name type="scientific">Zhengella mangrovi</name>
    <dbReference type="NCBI Taxonomy" id="1982044"/>
    <lineage>
        <taxon>Bacteria</taxon>
        <taxon>Pseudomonadati</taxon>
        <taxon>Pseudomonadota</taxon>
        <taxon>Alphaproteobacteria</taxon>
        <taxon>Hyphomicrobiales</taxon>
        <taxon>Notoacmeibacteraceae</taxon>
        <taxon>Zhengella</taxon>
    </lineage>
</organism>
<dbReference type="AlphaFoldDB" id="A0A2G1QNM5"/>
<feature type="transmembrane region" description="Helical" evidence="4">
    <location>
        <begin position="12"/>
        <end position="34"/>
    </location>
</feature>
<proteinExistence type="predicted"/>
<feature type="transmembrane region" description="Helical" evidence="4">
    <location>
        <begin position="250"/>
        <end position="269"/>
    </location>
</feature>
<dbReference type="GO" id="GO:0005886">
    <property type="term" value="C:plasma membrane"/>
    <property type="evidence" value="ECO:0007669"/>
    <property type="project" value="TreeGrafter"/>
</dbReference>
<evidence type="ECO:0000256" key="4">
    <source>
        <dbReference type="SAM" id="Phobius"/>
    </source>
</evidence>
<feature type="transmembrane region" description="Helical" evidence="4">
    <location>
        <begin position="335"/>
        <end position="358"/>
    </location>
</feature>
<name>A0A2G1QNM5_9HYPH</name>
<feature type="transmembrane region" description="Helical" evidence="4">
    <location>
        <begin position="303"/>
        <end position="323"/>
    </location>
</feature>
<evidence type="ECO:0000256" key="2">
    <source>
        <dbReference type="ARBA" id="ARBA00022989"/>
    </source>
</evidence>
<dbReference type="GO" id="GO:0022857">
    <property type="term" value="F:transmembrane transporter activity"/>
    <property type="evidence" value="ECO:0007669"/>
    <property type="project" value="InterPro"/>
</dbReference>
<keyword evidence="7" id="KW-1185">Reference proteome</keyword>
<dbReference type="PANTHER" id="PTHR23537">
    <property type="match status" value="1"/>
</dbReference>
<feature type="transmembrane region" description="Helical" evidence="4">
    <location>
        <begin position="81"/>
        <end position="99"/>
    </location>
</feature>
<feature type="domain" description="Major facilitator superfamily (MFS) profile" evidence="5">
    <location>
        <begin position="14"/>
        <end position="389"/>
    </location>
</feature>
<feature type="transmembrane region" description="Helical" evidence="4">
    <location>
        <begin position="54"/>
        <end position="74"/>
    </location>
</feature>
<comment type="caution">
    <text evidence="6">The sequence shown here is derived from an EMBL/GenBank/DDBJ whole genome shotgun (WGS) entry which is preliminary data.</text>
</comment>
<feature type="transmembrane region" description="Helical" evidence="4">
    <location>
        <begin position="105"/>
        <end position="130"/>
    </location>
</feature>
<dbReference type="OrthoDB" id="9797953at2"/>
<dbReference type="Gene3D" id="1.20.1250.20">
    <property type="entry name" value="MFS general substrate transporter like domains"/>
    <property type="match status" value="1"/>
</dbReference>
<keyword evidence="3 4" id="KW-0472">Membrane</keyword>
<dbReference type="Proteomes" id="UP000221168">
    <property type="component" value="Unassembled WGS sequence"/>
</dbReference>
<dbReference type="InterPro" id="IPR020846">
    <property type="entry name" value="MFS_dom"/>
</dbReference>
<reference evidence="6 7" key="1">
    <citation type="submission" date="2017-10" db="EMBL/GenBank/DDBJ databases">
        <title>Sedimentibacterium mangrovi gen. nov., sp. nov., a novel member of family Phyllobacteriacea isolated from mangrove sediment.</title>
        <authorList>
            <person name="Liao H."/>
            <person name="Tian Y."/>
        </authorList>
    </citation>
    <scope>NUCLEOTIDE SEQUENCE [LARGE SCALE GENOMIC DNA]</scope>
    <source>
        <strain evidence="6 7">X9-2-2</strain>
    </source>
</reference>
<dbReference type="EMBL" id="PDVP01000005">
    <property type="protein sequence ID" value="PHP67060.1"/>
    <property type="molecule type" value="Genomic_DNA"/>
</dbReference>
<evidence type="ECO:0000256" key="1">
    <source>
        <dbReference type="ARBA" id="ARBA00022692"/>
    </source>
</evidence>
<feature type="transmembrane region" description="Helical" evidence="4">
    <location>
        <begin position="276"/>
        <end position="297"/>
    </location>
</feature>
<accession>A0A2G1QNM5</accession>
<evidence type="ECO:0000313" key="6">
    <source>
        <dbReference type="EMBL" id="PHP67060.1"/>
    </source>
</evidence>
<feature type="transmembrane region" description="Helical" evidence="4">
    <location>
        <begin position="212"/>
        <end position="238"/>
    </location>
</feature>
<feature type="transmembrane region" description="Helical" evidence="4">
    <location>
        <begin position="172"/>
        <end position="191"/>
    </location>
</feature>
<gene>
    <name evidence="6" type="ORF">CSC94_10940</name>
</gene>
<dbReference type="SUPFAM" id="SSF103473">
    <property type="entry name" value="MFS general substrate transporter"/>
    <property type="match status" value="1"/>
</dbReference>
<feature type="transmembrane region" description="Helical" evidence="4">
    <location>
        <begin position="142"/>
        <end position="166"/>
    </location>
</feature>